<proteinExistence type="predicted"/>
<keyword evidence="2" id="KW-1185">Reference proteome</keyword>
<sequence>MFYDLWYSEMLLVSCSVDECPLVRVSQGQEVREIVGSSLWFLGFLYSHVKGGSICAPPQATCFRFSLNCVLSCPQDLDLSGISLEATCSRVSLVYCLHSKPVNSNPRNIMELWVILEYVEDNGKEDNLIICQGLPMLIYP</sequence>
<dbReference type="EMBL" id="JAWDGP010005120">
    <property type="protein sequence ID" value="KAK3759446.1"/>
    <property type="molecule type" value="Genomic_DNA"/>
</dbReference>
<evidence type="ECO:0000313" key="1">
    <source>
        <dbReference type="EMBL" id="KAK3759446.1"/>
    </source>
</evidence>
<gene>
    <name evidence="1" type="ORF">RRG08_062593</name>
</gene>
<evidence type="ECO:0000313" key="2">
    <source>
        <dbReference type="Proteomes" id="UP001283361"/>
    </source>
</evidence>
<organism evidence="1 2">
    <name type="scientific">Elysia crispata</name>
    <name type="common">lettuce slug</name>
    <dbReference type="NCBI Taxonomy" id="231223"/>
    <lineage>
        <taxon>Eukaryota</taxon>
        <taxon>Metazoa</taxon>
        <taxon>Spiralia</taxon>
        <taxon>Lophotrochozoa</taxon>
        <taxon>Mollusca</taxon>
        <taxon>Gastropoda</taxon>
        <taxon>Heterobranchia</taxon>
        <taxon>Euthyneura</taxon>
        <taxon>Panpulmonata</taxon>
        <taxon>Sacoglossa</taxon>
        <taxon>Placobranchoidea</taxon>
        <taxon>Plakobranchidae</taxon>
        <taxon>Elysia</taxon>
    </lineage>
</organism>
<dbReference type="AlphaFoldDB" id="A0AAE0YZN4"/>
<accession>A0AAE0YZN4</accession>
<comment type="caution">
    <text evidence="1">The sequence shown here is derived from an EMBL/GenBank/DDBJ whole genome shotgun (WGS) entry which is preliminary data.</text>
</comment>
<protein>
    <submittedName>
        <fullName evidence="1">Uncharacterized protein</fullName>
    </submittedName>
</protein>
<name>A0AAE0YZN4_9GAST</name>
<dbReference type="Proteomes" id="UP001283361">
    <property type="component" value="Unassembled WGS sequence"/>
</dbReference>
<reference evidence="1" key="1">
    <citation type="journal article" date="2023" name="G3 (Bethesda)">
        <title>A reference genome for the long-term kleptoplast-retaining sea slug Elysia crispata morphotype clarki.</title>
        <authorList>
            <person name="Eastman K.E."/>
            <person name="Pendleton A.L."/>
            <person name="Shaikh M.A."/>
            <person name="Suttiyut T."/>
            <person name="Ogas R."/>
            <person name="Tomko P."/>
            <person name="Gavelis G."/>
            <person name="Widhalm J.R."/>
            <person name="Wisecaver J.H."/>
        </authorList>
    </citation>
    <scope>NUCLEOTIDE SEQUENCE</scope>
    <source>
        <strain evidence="1">ECLA1</strain>
    </source>
</reference>